<reference evidence="2" key="1">
    <citation type="submission" date="2022-11" db="EMBL/GenBank/DDBJ databases">
        <authorList>
            <person name="Petersen C."/>
        </authorList>
    </citation>
    <scope>NUCLEOTIDE SEQUENCE</scope>
    <source>
        <strain evidence="2">IBT 34128</strain>
    </source>
</reference>
<accession>A0A9W9F9D0</accession>
<evidence type="ECO:0000313" key="3">
    <source>
        <dbReference type="Proteomes" id="UP001141434"/>
    </source>
</evidence>
<gene>
    <name evidence="2" type="ORF">NUU61_005383</name>
</gene>
<feature type="region of interest" description="Disordered" evidence="1">
    <location>
        <begin position="169"/>
        <end position="281"/>
    </location>
</feature>
<organism evidence="2 3">
    <name type="scientific">Penicillium alfredii</name>
    <dbReference type="NCBI Taxonomy" id="1506179"/>
    <lineage>
        <taxon>Eukaryota</taxon>
        <taxon>Fungi</taxon>
        <taxon>Dikarya</taxon>
        <taxon>Ascomycota</taxon>
        <taxon>Pezizomycotina</taxon>
        <taxon>Eurotiomycetes</taxon>
        <taxon>Eurotiomycetidae</taxon>
        <taxon>Eurotiales</taxon>
        <taxon>Aspergillaceae</taxon>
        <taxon>Penicillium</taxon>
    </lineage>
</organism>
<feature type="compositionally biased region" description="Basic residues" evidence="1">
    <location>
        <begin position="117"/>
        <end position="127"/>
    </location>
</feature>
<dbReference type="AlphaFoldDB" id="A0A9W9F9D0"/>
<protein>
    <submittedName>
        <fullName evidence="2">Uncharacterized protein</fullName>
    </submittedName>
</protein>
<keyword evidence="3" id="KW-1185">Reference proteome</keyword>
<proteinExistence type="predicted"/>
<dbReference type="GeneID" id="81395133"/>
<evidence type="ECO:0000256" key="1">
    <source>
        <dbReference type="SAM" id="MobiDB-lite"/>
    </source>
</evidence>
<dbReference type="Proteomes" id="UP001141434">
    <property type="component" value="Unassembled WGS sequence"/>
</dbReference>
<feature type="compositionally biased region" description="Low complexity" evidence="1">
    <location>
        <begin position="220"/>
        <end position="236"/>
    </location>
</feature>
<name>A0A9W9F9D0_9EURO</name>
<comment type="caution">
    <text evidence="2">The sequence shown here is derived from an EMBL/GenBank/DDBJ whole genome shotgun (WGS) entry which is preliminary data.</text>
</comment>
<feature type="compositionally biased region" description="Polar residues" evidence="1">
    <location>
        <begin position="47"/>
        <end position="58"/>
    </location>
</feature>
<dbReference type="OrthoDB" id="4356069at2759"/>
<feature type="region of interest" description="Disordered" evidence="1">
    <location>
        <begin position="47"/>
        <end position="157"/>
    </location>
</feature>
<evidence type="ECO:0000313" key="2">
    <source>
        <dbReference type="EMBL" id="KAJ5096027.1"/>
    </source>
</evidence>
<feature type="compositionally biased region" description="Basic residues" evidence="1">
    <location>
        <begin position="252"/>
        <end position="261"/>
    </location>
</feature>
<feature type="compositionally biased region" description="Basic and acidic residues" evidence="1">
    <location>
        <begin position="178"/>
        <end position="191"/>
    </location>
</feature>
<dbReference type="EMBL" id="JAPMSZ010000007">
    <property type="protein sequence ID" value="KAJ5096027.1"/>
    <property type="molecule type" value="Genomic_DNA"/>
</dbReference>
<feature type="compositionally biased region" description="Polar residues" evidence="1">
    <location>
        <begin position="193"/>
        <end position="219"/>
    </location>
</feature>
<sequence>MVNLCQTMANLVKKFKRKRRMSSELHSRWGDVSISYPIHGSWNQWDQPSGFAANSSTEAPPINQDDIRRRYMPVDPTSRSTSGESGGLHSRGEATLEDSIQPSPPFPTGHFDESVRHRYGKNNKPRLKGLGISGTRRDPGSIPDAATESCDEDEERDTLGVQLSRRDDAIGDMPQYASRHDPELYADRESRSPPLSVTSRMRRCSLQSCSTELSTTGSRHTSYTAASSVSAPSVHPDTPRFAYNTMHSAHSEKRHPPRPKHREPSPGARQQMVPSYDELYG</sequence>
<reference evidence="2" key="2">
    <citation type="journal article" date="2023" name="IMA Fungus">
        <title>Comparative genomic study of the Penicillium genus elucidates a diverse pangenome and 15 lateral gene transfer events.</title>
        <authorList>
            <person name="Petersen C."/>
            <person name="Sorensen T."/>
            <person name="Nielsen M.R."/>
            <person name="Sondergaard T.E."/>
            <person name="Sorensen J.L."/>
            <person name="Fitzpatrick D.A."/>
            <person name="Frisvad J.C."/>
            <person name="Nielsen K.L."/>
        </authorList>
    </citation>
    <scope>NUCLEOTIDE SEQUENCE</scope>
    <source>
        <strain evidence="2">IBT 34128</strain>
    </source>
</reference>
<dbReference type="RefSeq" id="XP_056511578.1">
    <property type="nucleotide sequence ID" value="XM_056655965.1"/>
</dbReference>